<dbReference type="AlphaFoldDB" id="A0A4Y2QQ95"/>
<dbReference type="EMBL" id="BGPR01014500">
    <property type="protein sequence ID" value="GBN65483.1"/>
    <property type="molecule type" value="Genomic_DNA"/>
</dbReference>
<proteinExistence type="predicted"/>
<keyword evidence="3" id="KW-1185">Reference proteome</keyword>
<feature type="region of interest" description="Disordered" evidence="1">
    <location>
        <begin position="85"/>
        <end position="142"/>
    </location>
</feature>
<comment type="caution">
    <text evidence="2">The sequence shown here is derived from an EMBL/GenBank/DDBJ whole genome shotgun (WGS) entry which is preliminary data.</text>
</comment>
<protein>
    <submittedName>
        <fullName evidence="2">Uncharacterized protein</fullName>
    </submittedName>
</protein>
<reference evidence="2 3" key="1">
    <citation type="journal article" date="2019" name="Sci. Rep.">
        <title>Orb-weaving spider Araneus ventricosus genome elucidates the spidroin gene catalogue.</title>
        <authorList>
            <person name="Kono N."/>
            <person name="Nakamura H."/>
            <person name="Ohtoshi R."/>
            <person name="Moran D.A.P."/>
            <person name="Shinohara A."/>
            <person name="Yoshida Y."/>
            <person name="Fujiwara M."/>
            <person name="Mori M."/>
            <person name="Tomita M."/>
            <person name="Arakawa K."/>
        </authorList>
    </citation>
    <scope>NUCLEOTIDE SEQUENCE [LARGE SCALE GENOMIC DNA]</scope>
</reference>
<organism evidence="2 3">
    <name type="scientific">Araneus ventricosus</name>
    <name type="common">Orbweaver spider</name>
    <name type="synonym">Epeira ventricosa</name>
    <dbReference type="NCBI Taxonomy" id="182803"/>
    <lineage>
        <taxon>Eukaryota</taxon>
        <taxon>Metazoa</taxon>
        <taxon>Ecdysozoa</taxon>
        <taxon>Arthropoda</taxon>
        <taxon>Chelicerata</taxon>
        <taxon>Arachnida</taxon>
        <taxon>Araneae</taxon>
        <taxon>Araneomorphae</taxon>
        <taxon>Entelegynae</taxon>
        <taxon>Araneoidea</taxon>
        <taxon>Araneidae</taxon>
        <taxon>Araneus</taxon>
    </lineage>
</organism>
<dbReference type="Proteomes" id="UP000499080">
    <property type="component" value="Unassembled WGS sequence"/>
</dbReference>
<name>A0A4Y2QQ95_ARAVE</name>
<gene>
    <name evidence="2" type="ORF">AVEN_58698_1</name>
</gene>
<sequence>MKWEFVALPKMQTANSETYVLAVFFLLCNERPPRHFLPKEDSFRTVEDLLGDESFSLYKSLDSDTNCPPPDLSELSPSPFVFAKSAARSRGQPTKSEASDENRDKFFAEKIDENRDNFSRKNRRKPKPMITEVNENRGITLH</sequence>
<accession>A0A4Y2QQ95</accession>
<evidence type="ECO:0000313" key="2">
    <source>
        <dbReference type="EMBL" id="GBN65483.1"/>
    </source>
</evidence>
<evidence type="ECO:0000313" key="3">
    <source>
        <dbReference type="Proteomes" id="UP000499080"/>
    </source>
</evidence>
<evidence type="ECO:0000256" key="1">
    <source>
        <dbReference type="SAM" id="MobiDB-lite"/>
    </source>
</evidence>
<feature type="compositionally biased region" description="Basic and acidic residues" evidence="1">
    <location>
        <begin position="97"/>
        <end position="119"/>
    </location>
</feature>